<dbReference type="GO" id="GO:0005975">
    <property type="term" value="P:carbohydrate metabolic process"/>
    <property type="evidence" value="ECO:0007669"/>
    <property type="project" value="InterPro"/>
</dbReference>
<evidence type="ECO:0000256" key="2">
    <source>
        <dbReference type="ARBA" id="ARBA00006285"/>
    </source>
</evidence>
<dbReference type="SUPFAM" id="SSF55545">
    <property type="entry name" value="beta-N-acetylhexosaminidase-like domain"/>
    <property type="match status" value="1"/>
</dbReference>
<dbReference type="EMBL" id="CP003346">
    <property type="protein sequence ID" value="AGA78660.1"/>
    <property type="molecule type" value="Genomic_DNA"/>
</dbReference>
<dbReference type="InterPro" id="IPR025705">
    <property type="entry name" value="Beta_hexosaminidase_sua/sub"/>
</dbReference>
<dbReference type="InterPro" id="IPR015882">
    <property type="entry name" value="HEX_bac_N"/>
</dbReference>
<dbReference type="eggNOG" id="COG3525">
    <property type="taxonomic scope" value="Bacteria"/>
</dbReference>
<name>L0G1D5_ECHVK</name>
<dbReference type="KEGG" id="evi:Echvi_2413"/>
<gene>
    <name evidence="8" type="ordered locus">Echvi_2413</name>
</gene>
<sequence>MFGQADSYGNAFLWEKPLWSVISCNMLKGIYLFCGLFLLLSGSFAQSIPDMGKQFPIIPFPAQLEAGQGEFQLTASTAIVVKAGKLDLSNEVAFLKELLTAQRLEAHTAEEGGIVLAYSDALDHKEGYRLEITPTQVLIEASTNAGFFMGIQTLGQLFPVQLEKREKGPLSLPAVKIADAPKYKWRGMHIDVARHFFTKEYIQKFIDRLARYHFNKLHLHLTDDQGWRLEIKQLPKLTEIGAWRTFNNHDSICWERAKTNPDMEIDAWNIKEVDGKEVYGGFYTQAEMKEIIAYAAARHIEVIPEIDMPGHMNAAVRAYPYLTGDQKTDWGELFSSPLNPCQESTYAFAESVLDEVMELFPSEYVHIGADEVDREFWGTSMCKQWMEDHGIEDVDKLQSYFVNHMEAYVKSKGKQLIVWDDALAGGISPTAHVMYWRSWVKDAPFTAANNGNDLIMSPVGGGLYFDYAPDKSTLRKVYTVDIVPEGFTAAQAEKVIGGQANIWTEYIPSEARADYMYMPRMTALAERVWSDPNDFDGYSSRLNAHYAWMQQQGINYRLPDLTGIADMNMFVGKGTLEVAAPVDFLEIHYTTDGTDPEVTDPVLDKPLRVRKDTDFKIAAFGPTGNRGDVYEVPFRKTTYLKGKKVKDVQQGLQVAFHKGTFEQTALMDDHTPDETRVLDKLHIPSDLGQGSFGMEFTGYIHVPEKGIYDFILTSDDGSKLYIGGREVVDNDGFHSAKEVSGQVALKAGYHPFELDFIEGGGGYTLMLEYLDKAGIRKPVPADWLVIEK</sequence>
<reference evidence="9" key="1">
    <citation type="submission" date="2012-02" db="EMBL/GenBank/DDBJ databases">
        <title>The complete genome of Echinicola vietnamensis DSM 17526.</title>
        <authorList>
            <person name="Lucas S."/>
            <person name="Copeland A."/>
            <person name="Lapidus A."/>
            <person name="Glavina del Rio T."/>
            <person name="Dalin E."/>
            <person name="Tice H."/>
            <person name="Bruce D."/>
            <person name="Goodwin L."/>
            <person name="Pitluck S."/>
            <person name="Peters L."/>
            <person name="Ovchinnikova G."/>
            <person name="Teshima H."/>
            <person name="Kyrpides N."/>
            <person name="Mavromatis K."/>
            <person name="Ivanova N."/>
            <person name="Brettin T."/>
            <person name="Detter J.C."/>
            <person name="Han C."/>
            <person name="Larimer F."/>
            <person name="Land M."/>
            <person name="Hauser L."/>
            <person name="Markowitz V."/>
            <person name="Cheng J.-F."/>
            <person name="Hugenholtz P."/>
            <person name="Woyke T."/>
            <person name="Wu D."/>
            <person name="Brambilla E."/>
            <person name="Klenk H.-P."/>
            <person name="Eisen J.A."/>
        </authorList>
    </citation>
    <scope>NUCLEOTIDE SEQUENCE [LARGE SCALE GENOMIC DNA]</scope>
    <source>
        <strain evidence="9">DSM 17526 / LMG 23754 / KMM 6221</strain>
    </source>
</reference>
<comment type="similarity">
    <text evidence="2">Belongs to the glycosyl hydrolase 20 family.</text>
</comment>
<dbReference type="InterPro" id="IPR011658">
    <property type="entry name" value="PA14_dom"/>
</dbReference>
<dbReference type="InterPro" id="IPR017853">
    <property type="entry name" value="GH"/>
</dbReference>
<dbReference type="Proteomes" id="UP000010796">
    <property type="component" value="Chromosome"/>
</dbReference>
<dbReference type="GO" id="GO:0016020">
    <property type="term" value="C:membrane"/>
    <property type="evidence" value="ECO:0007669"/>
    <property type="project" value="TreeGrafter"/>
</dbReference>
<evidence type="ECO:0000256" key="3">
    <source>
        <dbReference type="ARBA" id="ARBA00012663"/>
    </source>
</evidence>
<dbReference type="Gene3D" id="3.90.182.10">
    <property type="entry name" value="Toxin - Anthrax Protective Antigen,domain 1"/>
    <property type="match status" value="1"/>
</dbReference>
<keyword evidence="9" id="KW-1185">Reference proteome</keyword>
<dbReference type="STRING" id="926556.Echvi_2413"/>
<dbReference type="InterPro" id="IPR029018">
    <property type="entry name" value="Hex-like_dom2"/>
</dbReference>
<dbReference type="PATRIC" id="fig|926556.3.peg.2541"/>
<evidence type="ECO:0000256" key="1">
    <source>
        <dbReference type="ARBA" id="ARBA00001231"/>
    </source>
</evidence>
<keyword evidence="5" id="KW-0326">Glycosidase</keyword>
<dbReference type="PANTHER" id="PTHR22600">
    <property type="entry name" value="BETA-HEXOSAMINIDASE"/>
    <property type="match status" value="1"/>
</dbReference>
<dbReference type="SUPFAM" id="SSF56988">
    <property type="entry name" value="Anthrax protective antigen"/>
    <property type="match status" value="1"/>
</dbReference>
<dbReference type="AlphaFoldDB" id="L0G1D5"/>
<evidence type="ECO:0000256" key="4">
    <source>
        <dbReference type="ARBA" id="ARBA00022801"/>
    </source>
</evidence>
<dbReference type="CDD" id="cd06563">
    <property type="entry name" value="GH20_chitobiase-like"/>
    <property type="match status" value="1"/>
</dbReference>
<evidence type="ECO:0000313" key="9">
    <source>
        <dbReference type="Proteomes" id="UP000010796"/>
    </source>
</evidence>
<dbReference type="PANTHER" id="PTHR22600:SF57">
    <property type="entry name" value="BETA-N-ACETYLHEXOSAMINIDASE"/>
    <property type="match status" value="1"/>
</dbReference>
<accession>L0G1D5</accession>
<dbReference type="PROSITE" id="PS51820">
    <property type="entry name" value="PA14"/>
    <property type="match status" value="1"/>
</dbReference>
<dbReference type="Gene3D" id="3.20.20.80">
    <property type="entry name" value="Glycosidases"/>
    <property type="match status" value="1"/>
</dbReference>
<dbReference type="PRINTS" id="PR00738">
    <property type="entry name" value="GLHYDRLASE20"/>
</dbReference>
<protein>
    <recommendedName>
        <fullName evidence="3">beta-N-acetylhexosaminidase</fullName>
        <ecNumber evidence="3">3.2.1.52</ecNumber>
    </recommendedName>
</protein>
<dbReference type="Gene3D" id="3.30.379.10">
    <property type="entry name" value="Chitobiase/beta-hexosaminidase domain 2-like"/>
    <property type="match status" value="1"/>
</dbReference>
<dbReference type="Pfam" id="PF00728">
    <property type="entry name" value="Glyco_hydro_20"/>
    <property type="match status" value="1"/>
</dbReference>
<dbReference type="InterPro" id="IPR015883">
    <property type="entry name" value="Glyco_hydro_20_cat"/>
</dbReference>
<dbReference type="InterPro" id="IPR037524">
    <property type="entry name" value="PA14/GLEYA"/>
</dbReference>
<dbReference type="EC" id="3.2.1.52" evidence="3"/>
<dbReference type="Pfam" id="PF07691">
    <property type="entry name" value="PA14"/>
    <property type="match status" value="1"/>
</dbReference>
<proteinExistence type="inferred from homology"/>
<comment type="catalytic activity">
    <reaction evidence="1">
        <text>Hydrolysis of terminal non-reducing N-acetyl-D-hexosamine residues in N-acetyl-beta-D-hexosaminides.</text>
        <dbReference type="EC" id="3.2.1.52"/>
    </reaction>
</comment>
<evidence type="ECO:0000256" key="5">
    <source>
        <dbReference type="ARBA" id="ARBA00023295"/>
    </source>
</evidence>
<dbReference type="Pfam" id="PF02838">
    <property type="entry name" value="Glyco_hydro_20b"/>
    <property type="match status" value="1"/>
</dbReference>
<feature type="active site" description="Proton donor" evidence="6">
    <location>
        <position position="371"/>
    </location>
</feature>
<dbReference type="InterPro" id="IPR026876">
    <property type="entry name" value="Fn3_assoc_repeat"/>
</dbReference>
<dbReference type="SMART" id="SM00758">
    <property type="entry name" value="PA14"/>
    <property type="match status" value="1"/>
</dbReference>
<dbReference type="SUPFAM" id="SSF51445">
    <property type="entry name" value="(Trans)glycosidases"/>
    <property type="match status" value="1"/>
</dbReference>
<dbReference type="GO" id="GO:0004563">
    <property type="term" value="F:beta-N-acetylhexosaminidase activity"/>
    <property type="evidence" value="ECO:0007669"/>
    <property type="project" value="UniProtKB-EC"/>
</dbReference>
<keyword evidence="4" id="KW-0378">Hydrolase</keyword>
<organism evidence="8 9">
    <name type="scientific">Echinicola vietnamensis (strain DSM 17526 / LMG 23754 / KMM 6221)</name>
    <dbReference type="NCBI Taxonomy" id="926556"/>
    <lineage>
        <taxon>Bacteria</taxon>
        <taxon>Pseudomonadati</taxon>
        <taxon>Bacteroidota</taxon>
        <taxon>Cytophagia</taxon>
        <taxon>Cytophagales</taxon>
        <taxon>Cyclobacteriaceae</taxon>
        <taxon>Echinicola</taxon>
    </lineage>
</organism>
<evidence type="ECO:0000313" key="8">
    <source>
        <dbReference type="EMBL" id="AGA78660.1"/>
    </source>
</evidence>
<evidence type="ECO:0000256" key="6">
    <source>
        <dbReference type="PIRSR" id="PIRSR625705-1"/>
    </source>
</evidence>
<dbReference type="Pfam" id="PF13287">
    <property type="entry name" value="Fn3_assoc"/>
    <property type="match status" value="1"/>
</dbReference>
<dbReference type="GO" id="GO:0030203">
    <property type="term" value="P:glycosaminoglycan metabolic process"/>
    <property type="evidence" value="ECO:0007669"/>
    <property type="project" value="TreeGrafter"/>
</dbReference>
<dbReference type="HOGENOM" id="CLU_007082_5_0_10"/>
<feature type="domain" description="PA14" evidence="7">
    <location>
        <begin position="647"/>
        <end position="783"/>
    </location>
</feature>
<evidence type="ECO:0000259" key="7">
    <source>
        <dbReference type="PROSITE" id="PS51820"/>
    </source>
</evidence>